<proteinExistence type="predicted"/>
<dbReference type="InterPro" id="IPR001497">
    <property type="entry name" value="MethylDNA_cys_MeTrfase_AS"/>
</dbReference>
<dbReference type="PANTHER" id="PTHR10815">
    <property type="entry name" value="METHYLATED-DNA--PROTEIN-CYSTEINE METHYLTRANSFERASE"/>
    <property type="match status" value="1"/>
</dbReference>
<keyword evidence="2" id="KW-0489">Methyltransferase</keyword>
<evidence type="ECO:0000256" key="6">
    <source>
        <dbReference type="ARBA" id="ARBA00049348"/>
    </source>
</evidence>
<organism evidence="8 9">
    <name type="scientific">Faecalibacter macacae</name>
    <dbReference type="NCBI Taxonomy" id="1859289"/>
    <lineage>
        <taxon>Bacteria</taxon>
        <taxon>Pseudomonadati</taxon>
        <taxon>Bacteroidota</taxon>
        <taxon>Flavobacteriia</taxon>
        <taxon>Flavobacteriales</taxon>
        <taxon>Weeksellaceae</taxon>
        <taxon>Faecalibacter</taxon>
    </lineage>
</organism>
<dbReference type="InterPro" id="IPR036217">
    <property type="entry name" value="MethylDNA_cys_MeTrfase_DNAb"/>
</dbReference>
<keyword evidence="9" id="KW-1185">Reference proteome</keyword>
<evidence type="ECO:0000256" key="4">
    <source>
        <dbReference type="ARBA" id="ARBA00022763"/>
    </source>
</evidence>
<dbReference type="PANTHER" id="PTHR10815:SF13">
    <property type="entry name" value="METHYLATED-DNA--PROTEIN-CYSTEINE METHYLTRANSFERASE"/>
    <property type="match status" value="1"/>
</dbReference>
<name>A0A3L9MCY0_9FLAO</name>
<evidence type="ECO:0000259" key="7">
    <source>
        <dbReference type="Pfam" id="PF01035"/>
    </source>
</evidence>
<feature type="domain" description="Methylated-DNA-[protein]-cysteine S-methyltransferase DNA binding" evidence="7">
    <location>
        <begin position="123"/>
        <end position="201"/>
    </location>
</feature>
<dbReference type="Gene3D" id="1.10.10.10">
    <property type="entry name" value="Winged helix-like DNA-binding domain superfamily/Winged helix DNA-binding domain"/>
    <property type="match status" value="1"/>
</dbReference>
<evidence type="ECO:0000313" key="9">
    <source>
        <dbReference type="Proteomes" id="UP000275348"/>
    </source>
</evidence>
<evidence type="ECO:0000256" key="1">
    <source>
        <dbReference type="ARBA" id="ARBA00001286"/>
    </source>
</evidence>
<dbReference type="NCBIfam" id="TIGR00589">
    <property type="entry name" value="ogt"/>
    <property type="match status" value="1"/>
</dbReference>
<dbReference type="InterPro" id="IPR036631">
    <property type="entry name" value="MGMT_N_sf"/>
</dbReference>
<keyword evidence="5" id="KW-0234">DNA repair</keyword>
<dbReference type="InterPro" id="IPR036388">
    <property type="entry name" value="WH-like_DNA-bd_sf"/>
</dbReference>
<sequence>MLKELNSKFLISKFVDSEELITNFKISFNSLKIKDYYKFRTENVISYEFYMTRFGQIIIGSTSDGICYLHFINDEILAEQNFKLYFSDCNISKQESSQHKIALQIIEHNIWPEMLNLQVKGTDFQYKIWRGLTKIQSGQITTYSELAKNLGIEGASRAVGSAIGTNEIAYLIPCHRVVQKTGKLAGFRWGEDLKVKLLQTELL</sequence>
<dbReference type="InterPro" id="IPR014048">
    <property type="entry name" value="MethylDNA_cys_MeTrfase_DNA-bd"/>
</dbReference>
<reference evidence="8 9" key="1">
    <citation type="submission" date="2018-10" db="EMBL/GenBank/DDBJ databases">
        <authorList>
            <person name="Chen X."/>
        </authorList>
    </citation>
    <scope>NUCLEOTIDE SEQUENCE [LARGE SCALE GENOMIC DNA]</scope>
    <source>
        <strain evidence="8 9">YIM 102668</strain>
    </source>
</reference>
<protein>
    <submittedName>
        <fullName evidence="8">MGMT family protein</fullName>
    </submittedName>
</protein>
<comment type="catalytic activity">
    <reaction evidence="6">
        <text>a 6-O-methyl-2'-deoxyguanosine in DNA + L-cysteinyl-[protein] = S-methyl-L-cysteinyl-[protein] + a 2'-deoxyguanosine in DNA</text>
        <dbReference type="Rhea" id="RHEA:24000"/>
        <dbReference type="Rhea" id="RHEA-COMP:10131"/>
        <dbReference type="Rhea" id="RHEA-COMP:10132"/>
        <dbReference type="Rhea" id="RHEA-COMP:11367"/>
        <dbReference type="Rhea" id="RHEA-COMP:11368"/>
        <dbReference type="ChEBI" id="CHEBI:29950"/>
        <dbReference type="ChEBI" id="CHEBI:82612"/>
        <dbReference type="ChEBI" id="CHEBI:85445"/>
        <dbReference type="ChEBI" id="CHEBI:85448"/>
        <dbReference type="EC" id="2.1.1.63"/>
    </reaction>
</comment>
<dbReference type="GO" id="GO:0032259">
    <property type="term" value="P:methylation"/>
    <property type="evidence" value="ECO:0007669"/>
    <property type="project" value="UniProtKB-KW"/>
</dbReference>
<keyword evidence="3" id="KW-0808">Transferase</keyword>
<dbReference type="OrthoDB" id="9802228at2"/>
<keyword evidence="4" id="KW-0227">DNA damage</keyword>
<accession>A0A3L9MCY0</accession>
<evidence type="ECO:0000256" key="2">
    <source>
        <dbReference type="ARBA" id="ARBA00022603"/>
    </source>
</evidence>
<comment type="catalytic activity">
    <reaction evidence="1">
        <text>a 4-O-methyl-thymidine in DNA + L-cysteinyl-[protein] = a thymidine in DNA + S-methyl-L-cysteinyl-[protein]</text>
        <dbReference type="Rhea" id="RHEA:53428"/>
        <dbReference type="Rhea" id="RHEA-COMP:10131"/>
        <dbReference type="Rhea" id="RHEA-COMP:10132"/>
        <dbReference type="Rhea" id="RHEA-COMP:13555"/>
        <dbReference type="Rhea" id="RHEA-COMP:13556"/>
        <dbReference type="ChEBI" id="CHEBI:29950"/>
        <dbReference type="ChEBI" id="CHEBI:82612"/>
        <dbReference type="ChEBI" id="CHEBI:137386"/>
        <dbReference type="ChEBI" id="CHEBI:137387"/>
        <dbReference type="EC" id="2.1.1.63"/>
    </reaction>
</comment>
<dbReference type="CDD" id="cd06445">
    <property type="entry name" value="ATase"/>
    <property type="match status" value="1"/>
</dbReference>
<dbReference type="Gene3D" id="3.30.160.70">
    <property type="entry name" value="Methylated DNA-protein cysteine methyltransferase domain"/>
    <property type="match status" value="1"/>
</dbReference>
<evidence type="ECO:0000256" key="3">
    <source>
        <dbReference type="ARBA" id="ARBA00022679"/>
    </source>
</evidence>
<evidence type="ECO:0000256" key="5">
    <source>
        <dbReference type="ARBA" id="ARBA00023204"/>
    </source>
</evidence>
<dbReference type="PROSITE" id="PS00374">
    <property type="entry name" value="MGMT"/>
    <property type="match status" value="1"/>
</dbReference>
<dbReference type="GO" id="GO:0006281">
    <property type="term" value="P:DNA repair"/>
    <property type="evidence" value="ECO:0007669"/>
    <property type="project" value="UniProtKB-KW"/>
</dbReference>
<gene>
    <name evidence="8" type="ORF">EAH69_07160</name>
</gene>
<dbReference type="EMBL" id="RDOJ01000008">
    <property type="protein sequence ID" value="RLZ09826.1"/>
    <property type="molecule type" value="Genomic_DNA"/>
</dbReference>
<dbReference type="Proteomes" id="UP000275348">
    <property type="component" value="Unassembled WGS sequence"/>
</dbReference>
<dbReference type="AlphaFoldDB" id="A0A3L9MCY0"/>
<comment type="caution">
    <text evidence="8">The sequence shown here is derived from an EMBL/GenBank/DDBJ whole genome shotgun (WGS) entry which is preliminary data.</text>
</comment>
<dbReference type="SUPFAM" id="SSF46767">
    <property type="entry name" value="Methylated DNA-protein cysteine methyltransferase, C-terminal domain"/>
    <property type="match status" value="1"/>
</dbReference>
<dbReference type="Pfam" id="PF01035">
    <property type="entry name" value="DNA_binding_1"/>
    <property type="match status" value="1"/>
</dbReference>
<dbReference type="SUPFAM" id="SSF53155">
    <property type="entry name" value="Methylated DNA-protein cysteine methyltransferase domain"/>
    <property type="match status" value="1"/>
</dbReference>
<evidence type="ECO:0000313" key="8">
    <source>
        <dbReference type="EMBL" id="RLZ09826.1"/>
    </source>
</evidence>
<dbReference type="GO" id="GO:0003908">
    <property type="term" value="F:methylated-DNA-[protein]-cysteine S-methyltransferase activity"/>
    <property type="evidence" value="ECO:0007669"/>
    <property type="project" value="UniProtKB-EC"/>
</dbReference>